<reference evidence="1 2" key="1">
    <citation type="journal article" date="2015" name="Nature">
        <title>rRNA introns, odd ribosomes, and small enigmatic genomes across a large radiation of phyla.</title>
        <authorList>
            <person name="Brown C.T."/>
            <person name="Hug L.A."/>
            <person name="Thomas B.C."/>
            <person name="Sharon I."/>
            <person name="Castelle C.J."/>
            <person name="Singh A."/>
            <person name="Wilkins M.J."/>
            <person name="Williams K.H."/>
            <person name="Banfield J.F."/>
        </authorList>
    </citation>
    <scope>NUCLEOTIDE SEQUENCE [LARGE SCALE GENOMIC DNA]</scope>
</reference>
<name>A0A0G1NPB6_9BACT</name>
<dbReference type="Proteomes" id="UP000034107">
    <property type="component" value="Unassembled WGS sequence"/>
</dbReference>
<accession>A0A0G1NPB6</accession>
<comment type="caution">
    <text evidence="1">The sequence shown here is derived from an EMBL/GenBank/DDBJ whole genome shotgun (WGS) entry which is preliminary data.</text>
</comment>
<dbReference type="AlphaFoldDB" id="A0A0G1NPB6"/>
<gene>
    <name evidence="1" type="ORF">UX31_C0001G0037</name>
</gene>
<evidence type="ECO:0000313" key="1">
    <source>
        <dbReference type="EMBL" id="KKU22519.1"/>
    </source>
</evidence>
<dbReference type="EMBL" id="LCLS01000001">
    <property type="protein sequence ID" value="KKU22519.1"/>
    <property type="molecule type" value="Genomic_DNA"/>
</dbReference>
<sequence length="49" mass="5705">MKVTYKQANNLSKEEAQLAVDRAYDILFEAVLKHREEENRNSVVKIPSK</sequence>
<organism evidence="1 2">
    <name type="scientific">Candidatus Nomurabacteria bacterium GW2011_GWA1_46_11</name>
    <dbReference type="NCBI Taxonomy" id="1618732"/>
    <lineage>
        <taxon>Bacteria</taxon>
        <taxon>Candidatus Nomuraibacteriota</taxon>
    </lineage>
</organism>
<protein>
    <submittedName>
        <fullName evidence="1">Uncharacterized protein</fullName>
    </submittedName>
</protein>
<proteinExistence type="predicted"/>
<evidence type="ECO:0000313" key="2">
    <source>
        <dbReference type="Proteomes" id="UP000034107"/>
    </source>
</evidence>